<evidence type="ECO:0000256" key="1">
    <source>
        <dbReference type="ARBA" id="ARBA00001917"/>
    </source>
</evidence>
<comment type="cofactor">
    <cofactor evidence="1">
        <name>FMN</name>
        <dbReference type="ChEBI" id="CHEBI:58210"/>
    </cofactor>
</comment>
<dbReference type="Proteomes" id="UP000484015">
    <property type="component" value="Unassembled WGS sequence"/>
</dbReference>
<evidence type="ECO:0000256" key="6">
    <source>
        <dbReference type="ARBA" id="ARBA00022741"/>
    </source>
</evidence>
<evidence type="ECO:0000256" key="7">
    <source>
        <dbReference type="ARBA" id="ARBA00023002"/>
    </source>
</evidence>
<keyword evidence="4" id="KW-0285">Flavoprotein</keyword>
<proteinExistence type="inferred from homology"/>
<gene>
    <name evidence="12" type="ORF">GM668_13445</name>
</gene>
<evidence type="ECO:0000313" key="12">
    <source>
        <dbReference type="EMBL" id="MTW03089.1"/>
    </source>
</evidence>
<dbReference type="FunFam" id="3.20.20.70:FF:000154">
    <property type="entry name" value="Probable nitronate monooxygenase"/>
    <property type="match status" value="1"/>
</dbReference>
<reference evidence="12 13" key="1">
    <citation type="submission" date="2019-11" db="EMBL/GenBank/DDBJ databases">
        <title>Type strains purchased from KCTC, JCM and DSMZ.</title>
        <authorList>
            <person name="Lu H."/>
        </authorList>
    </citation>
    <scope>NUCLEOTIDE SEQUENCE [LARGE SCALE GENOMIC DNA]</scope>
    <source>
        <strain evidence="12 13">KCTC 42409</strain>
    </source>
</reference>
<sequence>MTWLSLFEHPIIQGPTAGGANTPDQVAAVSNAGALGSLAGSLLSPDTLRNQVAAIRERTDRPFCLNFFVQNTPSPSADEVARAEVLLRPVLDALGWDKLPLPAKWCEDFQAQFEALIDLKPAVASFTFNQLHKEQVAQLQQAGIAVLGTVTTVDEALAWQAAGADGVIASGIEAGGHRGTFIGPQKEARLTTFELLPAVVAAVHIPVVAAGGIMDGADIKRALAHGAQAVQMGTAFLVTDESGIHPAYKQRLLQAKEHTTRQTRAFSGRYARGLDNRFMQLMGDVEEQVPAYPVQNALTGSIRAEAAKRGDTEWMSLWCGTQVHRSRGMPAAQLVRTLVEEMKQ</sequence>
<dbReference type="Gene3D" id="3.20.20.70">
    <property type="entry name" value="Aldolase class I"/>
    <property type="match status" value="1"/>
</dbReference>
<comment type="catalytic activity">
    <reaction evidence="10">
        <text>3 propionate 3-nitronate + 3 O2 + H2O = 3 3-oxopropanoate + 2 nitrate + nitrite + H2O2 + 3 H(+)</text>
        <dbReference type="Rhea" id="RHEA:57332"/>
        <dbReference type="ChEBI" id="CHEBI:15377"/>
        <dbReference type="ChEBI" id="CHEBI:15378"/>
        <dbReference type="ChEBI" id="CHEBI:15379"/>
        <dbReference type="ChEBI" id="CHEBI:16240"/>
        <dbReference type="ChEBI" id="CHEBI:16301"/>
        <dbReference type="ChEBI" id="CHEBI:17632"/>
        <dbReference type="ChEBI" id="CHEBI:33190"/>
        <dbReference type="ChEBI" id="CHEBI:136067"/>
    </reaction>
</comment>
<evidence type="ECO:0000256" key="11">
    <source>
        <dbReference type="ARBA" id="ARBA00067136"/>
    </source>
</evidence>
<keyword evidence="12" id="KW-0223">Dioxygenase</keyword>
<evidence type="ECO:0000256" key="3">
    <source>
        <dbReference type="ARBA" id="ARBA00022575"/>
    </source>
</evidence>
<keyword evidence="7" id="KW-0560">Oxidoreductase</keyword>
<dbReference type="GO" id="GO:0051213">
    <property type="term" value="F:dioxygenase activity"/>
    <property type="evidence" value="ECO:0007669"/>
    <property type="project" value="UniProtKB-KW"/>
</dbReference>
<keyword evidence="3" id="KW-0216">Detoxification</keyword>
<comment type="caution">
    <text evidence="12">The sequence shown here is derived from an EMBL/GenBank/DDBJ whole genome shotgun (WGS) entry which is preliminary data.</text>
</comment>
<accession>A0A6L6Q105</accession>
<name>A0A6L6Q105_9BURK</name>
<dbReference type="OrthoDB" id="9778912at2"/>
<comment type="similarity">
    <text evidence="2">Belongs to the nitronate monooxygenase family. NMO class I subfamily.</text>
</comment>
<dbReference type="EMBL" id="WNLA01000007">
    <property type="protein sequence ID" value="MTW03089.1"/>
    <property type="molecule type" value="Genomic_DNA"/>
</dbReference>
<dbReference type="AlphaFoldDB" id="A0A6L6Q105"/>
<evidence type="ECO:0000256" key="8">
    <source>
        <dbReference type="ARBA" id="ARBA00023033"/>
    </source>
</evidence>
<dbReference type="InterPro" id="IPR004136">
    <property type="entry name" value="NMO"/>
</dbReference>
<keyword evidence="6" id="KW-0547">Nucleotide-binding</keyword>
<protein>
    <recommendedName>
        <fullName evidence="11">Nitronate monooxygenase</fullName>
    </recommendedName>
    <alternativeName>
        <fullName evidence="9">Propionate 3-nitronate monooxygenase</fullName>
    </alternativeName>
</protein>
<evidence type="ECO:0000256" key="9">
    <source>
        <dbReference type="ARBA" id="ARBA00031155"/>
    </source>
</evidence>
<evidence type="ECO:0000256" key="4">
    <source>
        <dbReference type="ARBA" id="ARBA00022630"/>
    </source>
</evidence>
<evidence type="ECO:0000256" key="5">
    <source>
        <dbReference type="ARBA" id="ARBA00022643"/>
    </source>
</evidence>
<evidence type="ECO:0000256" key="2">
    <source>
        <dbReference type="ARBA" id="ARBA00009881"/>
    </source>
</evidence>
<dbReference type="GO" id="GO:0009636">
    <property type="term" value="P:response to toxic substance"/>
    <property type="evidence" value="ECO:0007669"/>
    <property type="project" value="UniProtKB-KW"/>
</dbReference>
<dbReference type="GO" id="GO:0018580">
    <property type="term" value="F:nitronate monooxygenase activity"/>
    <property type="evidence" value="ECO:0007669"/>
    <property type="project" value="InterPro"/>
</dbReference>
<dbReference type="PANTHER" id="PTHR42747">
    <property type="entry name" value="NITRONATE MONOOXYGENASE-RELATED"/>
    <property type="match status" value="1"/>
</dbReference>
<keyword evidence="8" id="KW-0503">Monooxygenase</keyword>
<dbReference type="RefSeq" id="WP_155439466.1">
    <property type="nucleotide sequence ID" value="NZ_WNLA01000007.1"/>
</dbReference>
<evidence type="ECO:0000256" key="10">
    <source>
        <dbReference type="ARBA" id="ARBA00049401"/>
    </source>
</evidence>
<keyword evidence="13" id="KW-1185">Reference proteome</keyword>
<dbReference type="GO" id="GO:0000166">
    <property type="term" value="F:nucleotide binding"/>
    <property type="evidence" value="ECO:0007669"/>
    <property type="project" value="UniProtKB-KW"/>
</dbReference>
<dbReference type="InterPro" id="IPR013785">
    <property type="entry name" value="Aldolase_TIM"/>
</dbReference>
<evidence type="ECO:0000313" key="13">
    <source>
        <dbReference type="Proteomes" id="UP000484015"/>
    </source>
</evidence>
<dbReference type="PANTHER" id="PTHR42747:SF3">
    <property type="entry name" value="NITRONATE MONOOXYGENASE-RELATED"/>
    <property type="match status" value="1"/>
</dbReference>
<keyword evidence="5" id="KW-0288">FMN</keyword>
<organism evidence="12 13">
    <name type="scientific">Pseudoduganella ginsengisoli</name>
    <dbReference type="NCBI Taxonomy" id="1462440"/>
    <lineage>
        <taxon>Bacteria</taxon>
        <taxon>Pseudomonadati</taxon>
        <taxon>Pseudomonadota</taxon>
        <taxon>Betaproteobacteria</taxon>
        <taxon>Burkholderiales</taxon>
        <taxon>Oxalobacteraceae</taxon>
        <taxon>Telluria group</taxon>
        <taxon>Pseudoduganella</taxon>
    </lineage>
</organism>
<dbReference type="SUPFAM" id="SSF51412">
    <property type="entry name" value="Inosine monophosphate dehydrogenase (IMPDH)"/>
    <property type="match status" value="1"/>
</dbReference>
<dbReference type="CDD" id="cd04730">
    <property type="entry name" value="NPD_like"/>
    <property type="match status" value="1"/>
</dbReference>
<dbReference type="Pfam" id="PF03060">
    <property type="entry name" value="NMO"/>
    <property type="match status" value="1"/>
</dbReference>